<dbReference type="Pfam" id="PF02485">
    <property type="entry name" value="Branch"/>
    <property type="match status" value="2"/>
</dbReference>
<evidence type="ECO:0000256" key="4">
    <source>
        <dbReference type="ARBA" id="ARBA00023136"/>
    </source>
</evidence>
<keyword evidence="3" id="KW-0808">Transferase</keyword>
<dbReference type="PANTHER" id="PTHR45719:SF8">
    <property type="entry name" value="BETA-GLUCURONOSYLTRANSFERASE GLCAT14C"/>
    <property type="match status" value="1"/>
</dbReference>
<evidence type="ECO:0000256" key="5">
    <source>
        <dbReference type="ARBA" id="ARBA00023180"/>
    </source>
</evidence>
<comment type="subcellular location">
    <subcellularLocation>
        <location evidence="1">Membrane</location>
        <topology evidence="1">Single-pass type II membrane protein</topology>
    </subcellularLocation>
</comment>
<organism evidence="6 7">
    <name type="scientific">Morus notabilis</name>
    <dbReference type="NCBI Taxonomy" id="981085"/>
    <lineage>
        <taxon>Eukaryota</taxon>
        <taxon>Viridiplantae</taxon>
        <taxon>Streptophyta</taxon>
        <taxon>Embryophyta</taxon>
        <taxon>Tracheophyta</taxon>
        <taxon>Spermatophyta</taxon>
        <taxon>Magnoliopsida</taxon>
        <taxon>eudicotyledons</taxon>
        <taxon>Gunneridae</taxon>
        <taxon>Pentapetalae</taxon>
        <taxon>rosids</taxon>
        <taxon>fabids</taxon>
        <taxon>Rosales</taxon>
        <taxon>Moraceae</taxon>
        <taxon>Moreae</taxon>
        <taxon>Morus</taxon>
    </lineage>
</organism>
<dbReference type="STRING" id="981085.W9SG63"/>
<dbReference type="AlphaFoldDB" id="W9SG63"/>
<dbReference type="eggNOG" id="KOG0799">
    <property type="taxonomic scope" value="Eukaryota"/>
</dbReference>
<evidence type="ECO:0000256" key="2">
    <source>
        <dbReference type="ARBA" id="ARBA00022676"/>
    </source>
</evidence>
<keyword evidence="5" id="KW-0325">Glycoprotein</keyword>
<dbReference type="EMBL" id="KE346220">
    <property type="protein sequence ID" value="EXC31008.1"/>
    <property type="molecule type" value="Genomic_DNA"/>
</dbReference>
<gene>
    <name evidence="6" type="ORF">L484_021310</name>
</gene>
<reference evidence="7" key="1">
    <citation type="submission" date="2013-01" db="EMBL/GenBank/DDBJ databases">
        <title>Draft Genome Sequence of a Mulberry Tree, Morus notabilis C.K. Schneid.</title>
        <authorList>
            <person name="He N."/>
            <person name="Zhao S."/>
        </authorList>
    </citation>
    <scope>NUCLEOTIDE SEQUENCE</scope>
</reference>
<accession>W9SG63</accession>
<dbReference type="InterPro" id="IPR003406">
    <property type="entry name" value="Glyco_trans_14"/>
</dbReference>
<dbReference type="GO" id="GO:0015020">
    <property type="term" value="F:glucuronosyltransferase activity"/>
    <property type="evidence" value="ECO:0007669"/>
    <property type="project" value="InterPro"/>
</dbReference>
<evidence type="ECO:0000256" key="3">
    <source>
        <dbReference type="ARBA" id="ARBA00022679"/>
    </source>
</evidence>
<keyword evidence="2" id="KW-0328">Glycosyltransferase</keyword>
<protein>
    <recommendedName>
        <fullName evidence="8">Xylosyltransferase 2</fullName>
    </recommendedName>
</protein>
<evidence type="ECO:0000313" key="7">
    <source>
        <dbReference type="Proteomes" id="UP000030645"/>
    </source>
</evidence>
<dbReference type="GO" id="GO:0016020">
    <property type="term" value="C:membrane"/>
    <property type="evidence" value="ECO:0007669"/>
    <property type="project" value="UniProtKB-SubCell"/>
</dbReference>
<sequence>MKRNHLPHYSDHKWPSPLLLLVASALFLLLIFTLTLGHGRYSDSSSAGDFYTAELDLRGDGNARLGLPKLPRLAYMVSGSRGDGSRLRRILQAVYHPRNYYLLHLDLEASDDERLELAKFLKSEESVIGEFGNVMVVGKANLVTPKGPTMIASTLHAVAILLKKASDWDWFINLSASDYPLMPQDGSSWVMLSKPFLEFCVWGWDNLPRTLLMYYTNFLSSTEGYFHTVACNHRDYQNTTVNHDLRYIRWDNPPKQHPISLTLEHFNDMVLSGTPFAHTFAKDDPVLDKIDKELLRRPRHHFTPGGWCVGKPGSHKDPCLLHGNPNLVKPTLNSKRLEKLIVKLLDNENFRVKQCK</sequence>
<proteinExistence type="predicted"/>
<dbReference type="PANTHER" id="PTHR45719">
    <property type="entry name" value="GLYCOSYLTRANSFERASE"/>
    <property type="match status" value="1"/>
</dbReference>
<keyword evidence="7" id="KW-1185">Reference proteome</keyword>
<evidence type="ECO:0000313" key="6">
    <source>
        <dbReference type="EMBL" id="EXC31008.1"/>
    </source>
</evidence>
<evidence type="ECO:0008006" key="8">
    <source>
        <dbReference type="Google" id="ProtNLM"/>
    </source>
</evidence>
<dbReference type="Proteomes" id="UP000030645">
    <property type="component" value="Unassembled WGS sequence"/>
</dbReference>
<name>W9SG63_9ROSA</name>
<dbReference type="InterPro" id="IPR044610">
    <property type="entry name" value="GLCAT14A/B/C"/>
</dbReference>
<keyword evidence="4" id="KW-0472">Membrane</keyword>
<evidence type="ECO:0000256" key="1">
    <source>
        <dbReference type="ARBA" id="ARBA00004606"/>
    </source>
</evidence>